<dbReference type="SFLD" id="SFLDS00003">
    <property type="entry name" value="Haloacid_Dehalogenase"/>
    <property type="match status" value="1"/>
</dbReference>
<dbReference type="RefSeq" id="WP_229590994.1">
    <property type="nucleotide sequence ID" value="NZ_AP024485.1"/>
</dbReference>
<name>A0ABN6ERI7_9BACT</name>
<comment type="similarity">
    <text evidence="2">Belongs to the KdsC family.</text>
</comment>
<dbReference type="InterPro" id="IPR010023">
    <property type="entry name" value="KdsC_fam"/>
</dbReference>
<comment type="subunit">
    <text evidence="3">Homotetramer.</text>
</comment>
<dbReference type="InterPro" id="IPR023214">
    <property type="entry name" value="HAD_sf"/>
</dbReference>
<evidence type="ECO:0008006" key="9">
    <source>
        <dbReference type="Google" id="ProtNLM"/>
    </source>
</evidence>
<dbReference type="SFLD" id="SFLDG01138">
    <property type="entry name" value="C1.6.2:_Deoxy-d-mannose-octulo"/>
    <property type="match status" value="1"/>
</dbReference>
<dbReference type="InterPro" id="IPR036412">
    <property type="entry name" value="HAD-like_sf"/>
</dbReference>
<comment type="cofactor">
    <cofactor evidence="1">
        <name>Mg(2+)</name>
        <dbReference type="ChEBI" id="CHEBI:18420"/>
    </cofactor>
</comment>
<dbReference type="CDD" id="cd06587">
    <property type="entry name" value="VOC"/>
    <property type="match status" value="1"/>
</dbReference>
<dbReference type="Pfam" id="PF08282">
    <property type="entry name" value="Hydrolase_3"/>
    <property type="match status" value="1"/>
</dbReference>
<keyword evidence="5" id="KW-0378">Hydrolase</keyword>
<evidence type="ECO:0000256" key="6">
    <source>
        <dbReference type="ARBA" id="ARBA00022842"/>
    </source>
</evidence>
<dbReference type="SFLD" id="SFLDG01136">
    <property type="entry name" value="C1.6:_Phosphoserine_Phosphatas"/>
    <property type="match status" value="1"/>
</dbReference>
<dbReference type="InterPro" id="IPR029068">
    <property type="entry name" value="Glyas_Bleomycin-R_OHBP_Dase"/>
</dbReference>
<keyword evidence="6" id="KW-0460">Magnesium</keyword>
<dbReference type="PANTHER" id="PTHR21485:SF3">
    <property type="entry name" value="N-ACYLNEURAMINATE CYTIDYLYLTRANSFERASE"/>
    <property type="match status" value="1"/>
</dbReference>
<dbReference type="Proteomes" id="UP001053296">
    <property type="component" value="Chromosome"/>
</dbReference>
<dbReference type="EMBL" id="AP024485">
    <property type="protein sequence ID" value="BCS89003.1"/>
    <property type="molecule type" value="Genomic_DNA"/>
</dbReference>
<evidence type="ECO:0000256" key="2">
    <source>
        <dbReference type="ARBA" id="ARBA00005893"/>
    </source>
</evidence>
<evidence type="ECO:0000256" key="1">
    <source>
        <dbReference type="ARBA" id="ARBA00001946"/>
    </source>
</evidence>
<dbReference type="PANTHER" id="PTHR21485">
    <property type="entry name" value="HAD SUPERFAMILY MEMBERS CMAS AND KDSC"/>
    <property type="match status" value="1"/>
</dbReference>
<proteinExistence type="inferred from homology"/>
<evidence type="ECO:0000256" key="4">
    <source>
        <dbReference type="ARBA" id="ARBA00022723"/>
    </source>
</evidence>
<gene>
    <name evidence="7" type="ORF">PSDVSF_22450</name>
</gene>
<dbReference type="InterPro" id="IPR050793">
    <property type="entry name" value="CMP-NeuNAc_synthase"/>
</dbReference>
<sequence length="263" mass="27908">MAVYPSVTLLVRDVKTSALFYENALGFTHVNDGLLLGAFGQSLRLMEGRDTVAGGCVILTFEVSNVLKIVDKILSHGGGRAEKLIGHEPLYLGLDGEVIALRERGIPGAERVKLIVYDFDGVMTDNTVTVDQDGHEAVRANRSDGLGVGLIRTLGVEQVILSTETNPVVRARAEKIGLEAFHGVSDKGAALQELAARRDIAIGDVLYVGNDTNDLEAMNLAGFTVAPHDAHSAILALADFVTTASGGHGVIRELADVLISARK</sequence>
<accession>A0ABN6ERI7</accession>
<keyword evidence="8" id="KW-1185">Reference proteome</keyword>
<evidence type="ECO:0000313" key="7">
    <source>
        <dbReference type="EMBL" id="BCS89003.1"/>
    </source>
</evidence>
<organism evidence="7 8">
    <name type="scientific">Pseudodesulfovibrio sediminis</name>
    <dbReference type="NCBI Taxonomy" id="2810563"/>
    <lineage>
        <taxon>Bacteria</taxon>
        <taxon>Pseudomonadati</taxon>
        <taxon>Thermodesulfobacteriota</taxon>
        <taxon>Desulfovibrionia</taxon>
        <taxon>Desulfovibrionales</taxon>
        <taxon>Desulfovibrionaceae</taxon>
    </lineage>
</organism>
<protein>
    <recommendedName>
        <fullName evidence="9">3-deoxy-D-manno-octulosonate 8-phosphate phosphatase KdsC</fullName>
    </recommendedName>
</protein>
<evidence type="ECO:0000313" key="8">
    <source>
        <dbReference type="Proteomes" id="UP001053296"/>
    </source>
</evidence>
<evidence type="ECO:0000256" key="5">
    <source>
        <dbReference type="ARBA" id="ARBA00022801"/>
    </source>
</evidence>
<reference evidence="7" key="1">
    <citation type="journal article" date="2022" name="Arch. Microbiol.">
        <title>Pseudodesulfovibrio sediminis sp. nov., a mesophilic and neutrophilic sulfate-reducing bacterium isolated from sediment of a brackish lake.</title>
        <authorList>
            <person name="Takahashi A."/>
            <person name="Kojima H."/>
            <person name="Watanabe M."/>
            <person name="Fukui M."/>
        </authorList>
    </citation>
    <scope>NUCLEOTIDE SEQUENCE</scope>
    <source>
        <strain evidence="7">SF6</strain>
    </source>
</reference>
<keyword evidence="4" id="KW-0479">Metal-binding</keyword>
<evidence type="ECO:0000256" key="3">
    <source>
        <dbReference type="ARBA" id="ARBA00011881"/>
    </source>
</evidence>
<dbReference type="SUPFAM" id="SSF54593">
    <property type="entry name" value="Glyoxalase/Bleomycin resistance protein/Dihydroxybiphenyl dioxygenase"/>
    <property type="match status" value="1"/>
</dbReference>
<dbReference type="SUPFAM" id="SSF56784">
    <property type="entry name" value="HAD-like"/>
    <property type="match status" value="1"/>
</dbReference>
<dbReference type="Gene3D" id="3.40.50.1000">
    <property type="entry name" value="HAD superfamily/HAD-like"/>
    <property type="match status" value="1"/>
</dbReference>